<sequence length="50" mass="5890">MELEKIKKKREELVNNYNSLVDKRVELEKQLELTSNDILTMRGAILLSNE</sequence>
<evidence type="ECO:0000256" key="1">
    <source>
        <dbReference type="SAM" id="Coils"/>
    </source>
</evidence>
<keyword evidence="1" id="KW-0175">Coiled coil</keyword>
<name>A0A382UC76_9ZZZZ</name>
<feature type="coiled-coil region" evidence="1">
    <location>
        <begin position="3"/>
        <end position="37"/>
    </location>
</feature>
<dbReference type="EMBL" id="UINC01143141">
    <property type="protein sequence ID" value="SVD31890.1"/>
    <property type="molecule type" value="Genomic_DNA"/>
</dbReference>
<organism evidence="2">
    <name type="scientific">marine metagenome</name>
    <dbReference type="NCBI Taxonomy" id="408172"/>
    <lineage>
        <taxon>unclassified sequences</taxon>
        <taxon>metagenomes</taxon>
        <taxon>ecological metagenomes</taxon>
    </lineage>
</organism>
<protein>
    <submittedName>
        <fullName evidence="2">Uncharacterized protein</fullName>
    </submittedName>
</protein>
<accession>A0A382UC76</accession>
<dbReference type="AlphaFoldDB" id="A0A382UC76"/>
<reference evidence="2" key="1">
    <citation type="submission" date="2018-05" db="EMBL/GenBank/DDBJ databases">
        <authorList>
            <person name="Lanie J.A."/>
            <person name="Ng W.-L."/>
            <person name="Kazmierczak K.M."/>
            <person name="Andrzejewski T.M."/>
            <person name="Davidsen T.M."/>
            <person name="Wayne K.J."/>
            <person name="Tettelin H."/>
            <person name="Glass J.I."/>
            <person name="Rusch D."/>
            <person name="Podicherti R."/>
            <person name="Tsui H.-C.T."/>
            <person name="Winkler M.E."/>
        </authorList>
    </citation>
    <scope>NUCLEOTIDE SEQUENCE</scope>
</reference>
<feature type="non-terminal residue" evidence="2">
    <location>
        <position position="50"/>
    </location>
</feature>
<evidence type="ECO:0000313" key="2">
    <source>
        <dbReference type="EMBL" id="SVD31890.1"/>
    </source>
</evidence>
<gene>
    <name evidence="2" type="ORF">METZ01_LOCUS384744</name>
</gene>
<proteinExistence type="predicted"/>